<dbReference type="GO" id="GO:0050136">
    <property type="term" value="F:NADH dehydrogenase (quinone) (non-electrogenic) activity"/>
    <property type="evidence" value="ECO:0007669"/>
    <property type="project" value="UniProtKB-UniRule"/>
</dbReference>
<accession>A0A6J4N0V2</accession>
<dbReference type="AlphaFoldDB" id="A0A6J4N0V2"/>
<evidence type="ECO:0000256" key="5">
    <source>
        <dbReference type="RuleBase" id="RU003582"/>
    </source>
</evidence>
<dbReference type="Gene3D" id="3.30.460.80">
    <property type="entry name" value="NADH:ubiquinone oxidoreductase, 30kDa subunit"/>
    <property type="match status" value="1"/>
</dbReference>
<reference evidence="8" key="1">
    <citation type="submission" date="2020-02" db="EMBL/GenBank/DDBJ databases">
        <authorList>
            <person name="Meier V. D."/>
        </authorList>
    </citation>
    <scope>NUCLEOTIDE SEQUENCE</scope>
    <source>
        <strain evidence="8">AVDCRST_MAG89</strain>
    </source>
</reference>
<keyword evidence="3 4" id="KW-0520">NAD</keyword>
<keyword evidence="3 4" id="KW-1278">Translocase</keyword>
<comment type="subcellular location">
    <subcellularLocation>
        <location evidence="3">Cell membrane</location>
        <topology evidence="3">Peripheral membrane protein</topology>
        <orientation evidence="3">Cytoplasmic side</orientation>
    </subcellularLocation>
</comment>
<dbReference type="InterPro" id="IPR037232">
    <property type="entry name" value="NADH_quin_OxRdtase_su_C/D-like"/>
</dbReference>
<evidence type="ECO:0000256" key="4">
    <source>
        <dbReference type="RuleBase" id="RU003456"/>
    </source>
</evidence>
<keyword evidence="3" id="KW-0472">Membrane</keyword>
<feature type="domain" description="NADH:ubiquinone oxidoreductase 30kDa subunit" evidence="7">
    <location>
        <begin position="64"/>
        <end position="184"/>
    </location>
</feature>
<dbReference type="PANTHER" id="PTHR10884">
    <property type="entry name" value="NADH DEHYDROGENASE UBIQUINONE IRON-SULFUR PROTEIN 3"/>
    <property type="match status" value="1"/>
</dbReference>
<gene>
    <name evidence="3" type="primary">nuoC</name>
    <name evidence="8" type="ORF">AVDCRST_MAG89-4895</name>
</gene>
<evidence type="ECO:0000256" key="1">
    <source>
        <dbReference type="ARBA" id="ARBA00007569"/>
    </source>
</evidence>
<keyword evidence="3" id="KW-1003">Cell membrane</keyword>
<comment type="similarity">
    <text evidence="1 3 4">Belongs to the complex I 30 kDa subunit family.</text>
</comment>
<sequence>MANGEFKKGLEGLDQGPGPSEAAAPGVPPQAGDLPPHPTVDALREHFGAGVLRHELVAGDEHIVYIPPERNLEVLGWLKDTCRYDFLQDLTAVDYGGGRAIQVVYQLWSIPTKLNLRVKCELPLEALEIDSTYFLWRAADWMEREVYDMFGVVFRGHPDLRRILMPYNYAEGHPLRKDFPLRGRFSRAEQTRRALSMKTEDHYSPAELEIAHVLGQPLPDVIVEGGPGVPNQGEMPGIGMGAG</sequence>
<keyword evidence="8" id="KW-0560">Oxidoreductase</keyword>
<evidence type="ECO:0000259" key="7">
    <source>
        <dbReference type="Pfam" id="PF00329"/>
    </source>
</evidence>
<dbReference type="InterPro" id="IPR020396">
    <property type="entry name" value="NADH_UbQ_OxRdtase_CS"/>
</dbReference>
<feature type="region of interest" description="Disordered" evidence="6">
    <location>
        <begin position="1"/>
        <end position="39"/>
    </location>
</feature>
<dbReference type="HAMAP" id="MF_01357">
    <property type="entry name" value="NDH1_NuoC"/>
    <property type="match status" value="1"/>
</dbReference>
<dbReference type="PANTHER" id="PTHR10884:SF14">
    <property type="entry name" value="NADH DEHYDROGENASE [UBIQUINONE] IRON-SULFUR PROTEIN 3, MITOCHONDRIAL"/>
    <property type="match status" value="1"/>
</dbReference>
<dbReference type="PROSITE" id="PS00542">
    <property type="entry name" value="COMPLEX1_30K"/>
    <property type="match status" value="1"/>
</dbReference>
<comment type="catalytic activity">
    <reaction evidence="3 5">
        <text>a quinone + NADH + 5 H(+)(in) = a quinol + NAD(+) + 4 H(+)(out)</text>
        <dbReference type="Rhea" id="RHEA:57888"/>
        <dbReference type="ChEBI" id="CHEBI:15378"/>
        <dbReference type="ChEBI" id="CHEBI:24646"/>
        <dbReference type="ChEBI" id="CHEBI:57540"/>
        <dbReference type="ChEBI" id="CHEBI:57945"/>
        <dbReference type="ChEBI" id="CHEBI:132124"/>
    </reaction>
</comment>
<keyword evidence="2 3" id="KW-0813">Transport</keyword>
<evidence type="ECO:0000313" key="8">
    <source>
        <dbReference type="EMBL" id="CAA9374649.1"/>
    </source>
</evidence>
<evidence type="ECO:0000256" key="6">
    <source>
        <dbReference type="SAM" id="MobiDB-lite"/>
    </source>
</evidence>
<keyword evidence="3 5" id="KW-0874">Quinone</keyword>
<dbReference type="InterPro" id="IPR010218">
    <property type="entry name" value="NADH_DH_suC"/>
</dbReference>
<comment type="subunit">
    <text evidence="3">NDH-1 is composed of 14 different subunits. Subunits NuoB, C, D, E, F, and G constitute the peripheral sector of the complex.</text>
</comment>
<dbReference type="InterPro" id="IPR001268">
    <property type="entry name" value="NADH_UbQ_OxRdtase_30kDa_su"/>
</dbReference>
<proteinExistence type="inferred from homology"/>
<name>A0A6J4N0V2_9BACT</name>
<dbReference type="SUPFAM" id="SSF143243">
    <property type="entry name" value="Nqo5-like"/>
    <property type="match status" value="1"/>
</dbReference>
<dbReference type="EC" id="7.1.1.-" evidence="3"/>
<dbReference type="GO" id="GO:0008137">
    <property type="term" value="F:NADH dehydrogenase (ubiquinone) activity"/>
    <property type="evidence" value="ECO:0007669"/>
    <property type="project" value="InterPro"/>
</dbReference>
<dbReference type="GO" id="GO:0005886">
    <property type="term" value="C:plasma membrane"/>
    <property type="evidence" value="ECO:0007669"/>
    <property type="project" value="UniProtKB-SubCell"/>
</dbReference>
<comment type="function">
    <text evidence="3">NDH-1 shuttles electrons from NADH, via FMN and iron-sulfur (Fe-S) centers, to quinones in the respiratory chain. The immediate electron acceptor for the enzyme in this species is believed to be ubiquinone. Couples the redox reaction to proton translocation (for every two electrons transferred, four hydrogen ions are translocated across the cytoplasmic membrane), and thus conserves the redox energy in a proton gradient.</text>
</comment>
<dbReference type="EMBL" id="CADCTV010001030">
    <property type="protein sequence ID" value="CAA9374649.1"/>
    <property type="molecule type" value="Genomic_DNA"/>
</dbReference>
<protein>
    <recommendedName>
        <fullName evidence="3">NADH-quinone oxidoreductase subunit C</fullName>
        <ecNumber evidence="3">7.1.1.-</ecNumber>
    </recommendedName>
    <alternativeName>
        <fullName evidence="3">NADH dehydrogenase I subunit C</fullName>
    </alternativeName>
    <alternativeName>
        <fullName evidence="3">NDH-1 subunit C</fullName>
    </alternativeName>
</protein>
<feature type="compositionally biased region" description="Basic and acidic residues" evidence="6">
    <location>
        <begin position="1"/>
        <end position="11"/>
    </location>
</feature>
<keyword evidence="3 8" id="KW-0830">Ubiquinone</keyword>
<dbReference type="Pfam" id="PF00329">
    <property type="entry name" value="Complex1_30kDa"/>
    <property type="match status" value="1"/>
</dbReference>
<evidence type="ECO:0000256" key="2">
    <source>
        <dbReference type="ARBA" id="ARBA00022448"/>
    </source>
</evidence>
<organism evidence="8">
    <name type="scientific">uncultured Gemmatimonadota bacterium</name>
    <dbReference type="NCBI Taxonomy" id="203437"/>
    <lineage>
        <taxon>Bacteria</taxon>
        <taxon>Pseudomonadati</taxon>
        <taxon>Gemmatimonadota</taxon>
        <taxon>environmental samples</taxon>
    </lineage>
</organism>
<evidence type="ECO:0000256" key="3">
    <source>
        <dbReference type="HAMAP-Rule" id="MF_01357"/>
    </source>
</evidence>
<dbReference type="NCBIfam" id="TIGR01961">
    <property type="entry name" value="NuoC_fam"/>
    <property type="match status" value="1"/>
</dbReference>
<dbReference type="GO" id="GO:0048038">
    <property type="term" value="F:quinone binding"/>
    <property type="evidence" value="ECO:0007669"/>
    <property type="project" value="UniProtKB-KW"/>
</dbReference>